<proteinExistence type="predicted"/>
<dbReference type="Proteomes" id="UP000657931">
    <property type="component" value="Unassembled WGS sequence"/>
</dbReference>
<keyword evidence="3" id="KW-1185">Reference proteome</keyword>
<dbReference type="InterPro" id="IPR002937">
    <property type="entry name" value="Amino_oxidase"/>
</dbReference>
<accession>A0ABR8QL47</accession>
<feature type="domain" description="Amine oxidase" evidence="1">
    <location>
        <begin position="36"/>
        <end position="67"/>
    </location>
</feature>
<evidence type="ECO:0000313" key="3">
    <source>
        <dbReference type="Proteomes" id="UP000657931"/>
    </source>
</evidence>
<evidence type="ECO:0000259" key="1">
    <source>
        <dbReference type="Pfam" id="PF01593"/>
    </source>
</evidence>
<evidence type="ECO:0000313" key="2">
    <source>
        <dbReference type="EMBL" id="MBD7936233.1"/>
    </source>
</evidence>
<dbReference type="Gene3D" id="3.50.50.60">
    <property type="entry name" value="FAD/NAD(P)-binding domain"/>
    <property type="match status" value="1"/>
</dbReference>
<dbReference type="InterPro" id="IPR036188">
    <property type="entry name" value="FAD/NAD-bd_sf"/>
</dbReference>
<dbReference type="Pfam" id="PF01593">
    <property type="entry name" value="Amino_oxidase"/>
    <property type="match status" value="1"/>
</dbReference>
<dbReference type="SUPFAM" id="SSF51905">
    <property type="entry name" value="FAD/NAD(P)-binding domain"/>
    <property type="match status" value="1"/>
</dbReference>
<gene>
    <name evidence="2" type="ORF">H9655_04265</name>
</gene>
<dbReference type="EMBL" id="JACSQT010000001">
    <property type="protein sequence ID" value="MBD7936233.1"/>
    <property type="molecule type" value="Genomic_DNA"/>
</dbReference>
<reference evidence="2 3" key="1">
    <citation type="submission" date="2020-08" db="EMBL/GenBank/DDBJ databases">
        <title>A Genomic Blueprint of the Chicken Gut Microbiome.</title>
        <authorList>
            <person name="Gilroy R."/>
            <person name="Ravi A."/>
            <person name="Getino M."/>
            <person name="Pursley I."/>
            <person name="Horton D.L."/>
            <person name="Alikhan N.-F."/>
            <person name="Baker D."/>
            <person name="Gharbi K."/>
            <person name="Hall N."/>
            <person name="Watson M."/>
            <person name="Adriaenssens E.M."/>
            <person name="Foster-Nyarko E."/>
            <person name="Jarju S."/>
            <person name="Secka A."/>
            <person name="Antonio M."/>
            <person name="Oren A."/>
            <person name="Chaudhuri R."/>
            <person name="La Ragione R.M."/>
            <person name="Hildebrand F."/>
            <person name="Pallen M.J."/>
        </authorList>
    </citation>
    <scope>NUCLEOTIDE SEQUENCE [LARGE SCALE GENOMIC DNA]</scope>
    <source>
        <strain evidence="2 3">Sa5YUA1</strain>
    </source>
</reference>
<organism evidence="2 3">
    <name type="scientific">Cytobacillus stercorigallinarum</name>
    <dbReference type="NCBI Taxonomy" id="2762240"/>
    <lineage>
        <taxon>Bacteria</taxon>
        <taxon>Bacillati</taxon>
        <taxon>Bacillota</taxon>
        <taxon>Bacilli</taxon>
        <taxon>Bacillales</taxon>
        <taxon>Bacillaceae</taxon>
        <taxon>Cytobacillus</taxon>
    </lineage>
</organism>
<protein>
    <submittedName>
        <fullName evidence="2">FAD-dependent oxidoreductase</fullName>
    </submittedName>
</protein>
<dbReference type="RefSeq" id="WP_191811176.1">
    <property type="nucleotide sequence ID" value="NZ_JACSQT010000001.1"/>
</dbReference>
<sequence length="72" mass="7935">MCYYLNTLTTMLSIIKNGLPIIKKRKKKISTAVAGMAGLVSASRLKQAGHTVRNSRVGGRIYTLRSSFYGWG</sequence>
<name>A0ABR8QL47_9BACI</name>
<comment type="caution">
    <text evidence="2">The sequence shown here is derived from an EMBL/GenBank/DDBJ whole genome shotgun (WGS) entry which is preliminary data.</text>
</comment>